<evidence type="ECO:0000256" key="5">
    <source>
        <dbReference type="ARBA" id="ARBA00022723"/>
    </source>
</evidence>
<dbReference type="RefSeq" id="WP_344972925.1">
    <property type="nucleotide sequence ID" value="NZ_BAABDD010000016.1"/>
</dbReference>
<reference evidence="13" key="1">
    <citation type="journal article" date="2019" name="Int. J. Syst. Evol. Microbiol.">
        <title>The Global Catalogue of Microorganisms (GCM) 10K type strain sequencing project: providing services to taxonomists for standard genome sequencing and annotation.</title>
        <authorList>
            <consortium name="The Broad Institute Genomics Platform"/>
            <consortium name="The Broad Institute Genome Sequencing Center for Infectious Disease"/>
            <person name="Wu L."/>
            <person name="Ma J."/>
        </authorList>
    </citation>
    <scope>NUCLEOTIDE SEQUENCE [LARGE SCALE GENOMIC DNA]</scope>
    <source>
        <strain evidence="13">JCM 17137</strain>
    </source>
</reference>
<evidence type="ECO:0000256" key="4">
    <source>
        <dbReference type="ARBA" id="ARBA00011738"/>
    </source>
</evidence>
<dbReference type="InterPro" id="IPR008775">
    <property type="entry name" value="Phytyl_CoA_dOase-like"/>
</dbReference>
<dbReference type="EC" id="1.14.11.55" evidence="10"/>
<feature type="region of interest" description="Disordered" evidence="11">
    <location>
        <begin position="1"/>
        <end position="23"/>
    </location>
</feature>
<proteinExistence type="inferred from homology"/>
<dbReference type="PANTHER" id="PTHR20883">
    <property type="entry name" value="PHYTANOYL-COA DIOXYGENASE DOMAIN CONTAINING 1"/>
    <property type="match status" value="1"/>
</dbReference>
<dbReference type="EMBL" id="BAABDD010000016">
    <property type="protein sequence ID" value="GAA3751878.1"/>
    <property type="molecule type" value="Genomic_DNA"/>
</dbReference>
<comment type="subunit">
    <text evidence="4">Homodimer.</text>
</comment>
<evidence type="ECO:0000313" key="13">
    <source>
        <dbReference type="Proteomes" id="UP001500908"/>
    </source>
</evidence>
<keyword evidence="7" id="KW-0560">Oxidoreductase</keyword>
<dbReference type="NCBIfam" id="TIGR02408">
    <property type="entry name" value="ectoine_ThpD"/>
    <property type="match status" value="1"/>
</dbReference>
<comment type="cofactor">
    <cofactor evidence="1">
        <name>Fe(2+)</name>
        <dbReference type="ChEBI" id="CHEBI:29033"/>
    </cofactor>
</comment>
<keyword evidence="5" id="KW-0479">Metal-binding</keyword>
<comment type="catalytic activity">
    <reaction evidence="9">
        <text>L-ectoine + 2-oxoglutarate + O2 = 5-hydroxyectoine + succinate + CO2</text>
        <dbReference type="Rhea" id="RHEA:45740"/>
        <dbReference type="ChEBI" id="CHEBI:15379"/>
        <dbReference type="ChEBI" id="CHEBI:16526"/>
        <dbReference type="ChEBI" id="CHEBI:16810"/>
        <dbReference type="ChEBI" id="CHEBI:30031"/>
        <dbReference type="ChEBI" id="CHEBI:58515"/>
        <dbReference type="ChEBI" id="CHEBI:85413"/>
        <dbReference type="EC" id="1.14.11.55"/>
    </reaction>
</comment>
<dbReference type="InterPro" id="IPR012774">
    <property type="entry name" value="EctD"/>
</dbReference>
<gene>
    <name evidence="12" type="primary">thpD</name>
    <name evidence="12" type="ORF">GCM10022402_33640</name>
</gene>
<dbReference type="PANTHER" id="PTHR20883:SF48">
    <property type="entry name" value="ECTOINE DIOXYGENASE"/>
    <property type="match status" value="1"/>
</dbReference>
<dbReference type="SUPFAM" id="SSF51197">
    <property type="entry name" value="Clavaminate synthase-like"/>
    <property type="match status" value="1"/>
</dbReference>
<accession>A0ABP7G165</accession>
<comment type="similarity">
    <text evidence="3">Belongs to the PhyH family. EctD subfamily.</text>
</comment>
<evidence type="ECO:0000256" key="3">
    <source>
        <dbReference type="ARBA" id="ARBA00007851"/>
    </source>
</evidence>
<evidence type="ECO:0000256" key="10">
    <source>
        <dbReference type="NCBIfam" id="TIGR02408"/>
    </source>
</evidence>
<sequence>MTALTTDFEQPTMDDYPTRKSTEPALLYRKDPVVWGTPADGPMDQSSLDSFDEKGYLQVESLVTPEEVEKYRAELDRLAGDEDLKRDERTVVERSSNEVRSIFEVHKISEVFADLVRDPRVVGRARQLLGSDVYIHQSRVNYKPGFGGGDFYWHSDFETWHAEDGMPRPRALSLSLALTDNYPYNGPLMIMPGSHKTYVSCVGETPEEHFRESLKKQEIGTPDQASLSILADKHGIDLLTGPAGGGLFFDCNCMHGSGGNISPYPRSNVFIVFNSVENTCVEPFAAPSPRPPFIGARDFTPVR</sequence>
<evidence type="ECO:0000256" key="7">
    <source>
        <dbReference type="ARBA" id="ARBA00023002"/>
    </source>
</evidence>
<evidence type="ECO:0000256" key="1">
    <source>
        <dbReference type="ARBA" id="ARBA00001954"/>
    </source>
</evidence>
<comment type="function">
    <text evidence="2">Involved in the biosynthesis of 5-hydroxyectoine, called compatible solute, which helps organisms to survive extreme osmotic stress by acting as a highly soluble organic osmolyte. Catalyzes the 2-oxoglutarate-dependent selective hydroxylation of L-ectoine to yield (4S,5S)-5-hydroxyectoine.</text>
</comment>
<protein>
    <recommendedName>
        <fullName evidence="10">Ectoine hydroxylase</fullName>
        <ecNumber evidence="10">1.14.11.55</ecNumber>
    </recommendedName>
</protein>
<dbReference type="Proteomes" id="UP001500908">
    <property type="component" value="Unassembled WGS sequence"/>
</dbReference>
<keyword evidence="6" id="KW-0223">Dioxygenase</keyword>
<evidence type="ECO:0000256" key="11">
    <source>
        <dbReference type="SAM" id="MobiDB-lite"/>
    </source>
</evidence>
<evidence type="ECO:0000256" key="8">
    <source>
        <dbReference type="ARBA" id="ARBA00023004"/>
    </source>
</evidence>
<evidence type="ECO:0000313" key="12">
    <source>
        <dbReference type="EMBL" id="GAA3751878.1"/>
    </source>
</evidence>
<evidence type="ECO:0000256" key="6">
    <source>
        <dbReference type="ARBA" id="ARBA00022964"/>
    </source>
</evidence>
<dbReference type="Gene3D" id="2.60.120.620">
    <property type="entry name" value="q2cbj1_9rhob like domain"/>
    <property type="match status" value="1"/>
</dbReference>
<comment type="caution">
    <text evidence="12">The sequence shown here is derived from an EMBL/GenBank/DDBJ whole genome shotgun (WGS) entry which is preliminary data.</text>
</comment>
<dbReference type="Pfam" id="PF05721">
    <property type="entry name" value="PhyH"/>
    <property type="match status" value="1"/>
</dbReference>
<organism evidence="12 13">
    <name type="scientific">Salinactinospora qingdaonensis</name>
    <dbReference type="NCBI Taxonomy" id="702744"/>
    <lineage>
        <taxon>Bacteria</taxon>
        <taxon>Bacillati</taxon>
        <taxon>Actinomycetota</taxon>
        <taxon>Actinomycetes</taxon>
        <taxon>Streptosporangiales</taxon>
        <taxon>Nocardiopsidaceae</taxon>
        <taxon>Salinactinospora</taxon>
    </lineage>
</organism>
<evidence type="ECO:0000256" key="2">
    <source>
        <dbReference type="ARBA" id="ARBA00004063"/>
    </source>
</evidence>
<evidence type="ECO:0000256" key="9">
    <source>
        <dbReference type="ARBA" id="ARBA00049228"/>
    </source>
</evidence>
<name>A0ABP7G165_9ACTN</name>
<keyword evidence="8" id="KW-0408">Iron</keyword>
<keyword evidence="13" id="KW-1185">Reference proteome</keyword>